<sequence>MPARDQRRIVHPKDSQSNKPSEPAPSTAKNTEDPARVLLSLVGVDAVSVTANDTLLLPSTTFQAGTGQVVALRGENGSGKTTLLRAVAGRIRPTTGTVQVGGQPVNERDPEFRRRVAAMIGLPPMASDLTVFDHVALVASTWETSAGTVEPVTRRVLAEFGLTALGTRFPHELSSGQTQLFGLALVFVRPFDVLLLDEPEQHLDPGRVEMLAQAMLERRAAGATIIAATHSSILSARTADLTITLGAQP</sequence>
<dbReference type="PANTHER" id="PTHR43158:SF2">
    <property type="entry name" value="SKFA PEPTIDE EXPORT ATP-BINDING PROTEIN SKFE"/>
    <property type="match status" value="1"/>
</dbReference>
<proteinExistence type="predicted"/>
<reference evidence="5 6" key="1">
    <citation type="journal article" date="2017" name="New Microbes New Infect">
        <title>Genome sequence of 'Leucobacter massiliensis' sp. nov. isolated from human pharynx after travel to the 2014 Hajj.</title>
        <authorList>
            <person name="Leangapichart T."/>
            <person name="Gautret P."/>
            <person name="Nguyen T.T."/>
            <person name="Armstrong N."/>
            <person name="Rolain J.M."/>
        </authorList>
    </citation>
    <scope>NUCLEOTIDE SEQUENCE [LARGE SCALE GENOMIC DNA]</scope>
    <source>
        <strain evidence="5 6">122RC15</strain>
    </source>
</reference>
<dbReference type="InterPro" id="IPR027417">
    <property type="entry name" value="P-loop_NTPase"/>
</dbReference>
<evidence type="ECO:0000256" key="3">
    <source>
        <dbReference type="SAM" id="MobiDB-lite"/>
    </source>
</evidence>
<dbReference type="SUPFAM" id="SSF52540">
    <property type="entry name" value="P-loop containing nucleoside triphosphate hydrolases"/>
    <property type="match status" value="1"/>
</dbReference>
<organism evidence="5 6">
    <name type="scientific">Leucobacter massiliensis</name>
    <dbReference type="NCBI Taxonomy" id="1686285"/>
    <lineage>
        <taxon>Bacteria</taxon>
        <taxon>Bacillati</taxon>
        <taxon>Actinomycetota</taxon>
        <taxon>Actinomycetes</taxon>
        <taxon>Micrococcales</taxon>
        <taxon>Microbacteriaceae</taxon>
        <taxon>Leucobacter</taxon>
    </lineage>
</organism>
<dbReference type="PANTHER" id="PTHR43158">
    <property type="entry name" value="SKFA PEPTIDE EXPORT ATP-BINDING PROTEIN SKFE"/>
    <property type="match status" value="1"/>
</dbReference>
<dbReference type="InterPro" id="IPR003439">
    <property type="entry name" value="ABC_transporter-like_ATP-bd"/>
</dbReference>
<feature type="compositionally biased region" description="Basic and acidic residues" evidence="3">
    <location>
        <begin position="1"/>
        <end position="16"/>
    </location>
</feature>
<dbReference type="Proteomes" id="UP000238650">
    <property type="component" value="Unassembled WGS sequence"/>
</dbReference>
<dbReference type="GO" id="GO:0005524">
    <property type="term" value="F:ATP binding"/>
    <property type="evidence" value="ECO:0007669"/>
    <property type="project" value="UniProtKB-KW"/>
</dbReference>
<feature type="region of interest" description="Disordered" evidence="3">
    <location>
        <begin position="1"/>
        <end position="32"/>
    </location>
</feature>
<dbReference type="AlphaFoldDB" id="A0A2S9QQK4"/>
<dbReference type="InterPro" id="IPR003593">
    <property type="entry name" value="AAA+_ATPase"/>
</dbReference>
<feature type="domain" description="ABC transporter" evidence="4">
    <location>
        <begin position="42"/>
        <end position="249"/>
    </location>
</feature>
<dbReference type="SMART" id="SM00382">
    <property type="entry name" value="AAA"/>
    <property type="match status" value="1"/>
</dbReference>
<keyword evidence="6" id="KW-1185">Reference proteome</keyword>
<evidence type="ECO:0000256" key="1">
    <source>
        <dbReference type="ARBA" id="ARBA00022741"/>
    </source>
</evidence>
<dbReference type="PROSITE" id="PS50893">
    <property type="entry name" value="ABC_TRANSPORTER_2"/>
    <property type="match status" value="1"/>
</dbReference>
<dbReference type="GO" id="GO:0016887">
    <property type="term" value="F:ATP hydrolysis activity"/>
    <property type="evidence" value="ECO:0007669"/>
    <property type="project" value="InterPro"/>
</dbReference>
<keyword evidence="2" id="KW-0067">ATP-binding</keyword>
<dbReference type="Gene3D" id="3.40.50.300">
    <property type="entry name" value="P-loop containing nucleotide triphosphate hydrolases"/>
    <property type="match status" value="1"/>
</dbReference>
<evidence type="ECO:0000256" key="2">
    <source>
        <dbReference type="ARBA" id="ARBA00022840"/>
    </source>
</evidence>
<dbReference type="Pfam" id="PF00005">
    <property type="entry name" value="ABC_tran"/>
    <property type="match status" value="1"/>
</dbReference>
<evidence type="ECO:0000313" key="6">
    <source>
        <dbReference type="Proteomes" id="UP000238650"/>
    </source>
</evidence>
<accession>A0A2S9QQK4</accession>
<evidence type="ECO:0000313" key="5">
    <source>
        <dbReference type="EMBL" id="PRI11873.1"/>
    </source>
</evidence>
<evidence type="ECO:0000259" key="4">
    <source>
        <dbReference type="PROSITE" id="PS50893"/>
    </source>
</evidence>
<name>A0A2S9QQK4_9MICO</name>
<comment type="caution">
    <text evidence="5">The sequence shown here is derived from an EMBL/GenBank/DDBJ whole genome shotgun (WGS) entry which is preliminary data.</text>
</comment>
<keyword evidence="1" id="KW-0547">Nucleotide-binding</keyword>
<dbReference type="OrthoDB" id="6198786at2"/>
<protein>
    <recommendedName>
        <fullName evidence="4">ABC transporter domain-containing protein</fullName>
    </recommendedName>
</protein>
<dbReference type="EMBL" id="MWZD01000014">
    <property type="protein sequence ID" value="PRI11873.1"/>
    <property type="molecule type" value="Genomic_DNA"/>
</dbReference>
<gene>
    <name evidence="5" type="ORF">B4915_04475</name>
</gene>